<sequence>MTSELIKCPHCGYKYYTDVEKIVEDGKTPVLRVGFSDVKKVFSRRTPKSMFIDLTCPNSNCKKAFEWEVKV</sequence>
<gene>
    <name evidence="1" type="ORF">ASJ81_11860</name>
</gene>
<name>A0A2A2HNU8_9EURY</name>
<protein>
    <submittedName>
        <fullName evidence="1">Uncharacterized protein</fullName>
    </submittedName>
</protein>
<accession>A0A2A2HNU8</accession>
<dbReference type="EMBL" id="LMVP01000534">
    <property type="protein sequence ID" value="PAV11018.1"/>
    <property type="molecule type" value="Genomic_DNA"/>
</dbReference>
<dbReference type="Proteomes" id="UP000218164">
    <property type="component" value="Unassembled WGS sequence"/>
</dbReference>
<dbReference type="OrthoDB" id="130976at2157"/>
<reference evidence="1 2" key="1">
    <citation type="journal article" date="2017" name="BMC Genomics">
        <title>Genomic analysis of methanogenic archaea reveals a shift towards energy conservation.</title>
        <authorList>
            <person name="Gilmore S.P."/>
            <person name="Henske J.K."/>
            <person name="Sexton J.A."/>
            <person name="Solomon K.V."/>
            <person name="Seppala S."/>
            <person name="Yoo J.I."/>
            <person name="Huyett L.M."/>
            <person name="Pressman A."/>
            <person name="Cogan J.Z."/>
            <person name="Kivenson V."/>
            <person name="Peng X."/>
            <person name="Tan Y."/>
            <person name="Valentine D.L."/>
            <person name="O'Malley M.A."/>
        </authorList>
    </citation>
    <scope>NUCLEOTIDE SEQUENCE [LARGE SCALE GENOMIC DNA]</scope>
    <source>
        <strain evidence="1 2">MC-15</strain>
    </source>
</reference>
<dbReference type="AlphaFoldDB" id="A0A2A2HNU8"/>
<proteinExistence type="predicted"/>
<organism evidence="1 2">
    <name type="scientific">Methanosarcina spelaei</name>
    <dbReference type="NCBI Taxonomy" id="1036679"/>
    <lineage>
        <taxon>Archaea</taxon>
        <taxon>Methanobacteriati</taxon>
        <taxon>Methanobacteriota</taxon>
        <taxon>Stenosarchaea group</taxon>
        <taxon>Methanomicrobia</taxon>
        <taxon>Methanosarcinales</taxon>
        <taxon>Methanosarcinaceae</taxon>
        <taxon>Methanosarcina</taxon>
    </lineage>
</organism>
<comment type="caution">
    <text evidence="1">The sequence shown here is derived from an EMBL/GenBank/DDBJ whole genome shotgun (WGS) entry which is preliminary data.</text>
</comment>
<dbReference type="RefSeq" id="WP_095645862.1">
    <property type="nucleotide sequence ID" value="NZ_LMVP01000534.1"/>
</dbReference>
<evidence type="ECO:0000313" key="2">
    <source>
        <dbReference type="Proteomes" id="UP000218164"/>
    </source>
</evidence>
<keyword evidence="2" id="KW-1185">Reference proteome</keyword>
<evidence type="ECO:0000313" key="1">
    <source>
        <dbReference type="EMBL" id="PAV11018.1"/>
    </source>
</evidence>